<accession>A0A1W6ZCT6</accession>
<dbReference type="Pfam" id="PF13409">
    <property type="entry name" value="GST_N_2"/>
    <property type="match status" value="1"/>
</dbReference>
<dbReference type="GO" id="GO:0005737">
    <property type="term" value="C:cytoplasm"/>
    <property type="evidence" value="ECO:0007669"/>
    <property type="project" value="TreeGrafter"/>
</dbReference>
<dbReference type="InterPro" id="IPR036282">
    <property type="entry name" value="Glutathione-S-Trfase_C_sf"/>
</dbReference>
<name>A0A1W6ZCT6_9BORD</name>
<gene>
    <name evidence="2" type="ORF">CAL15_12170</name>
</gene>
<dbReference type="InterPro" id="IPR036249">
    <property type="entry name" value="Thioredoxin-like_sf"/>
</dbReference>
<dbReference type="PROSITE" id="PS50404">
    <property type="entry name" value="GST_NTER"/>
    <property type="match status" value="1"/>
</dbReference>
<dbReference type="SUPFAM" id="SSF52833">
    <property type="entry name" value="Thioredoxin-like"/>
    <property type="match status" value="1"/>
</dbReference>
<evidence type="ECO:0000313" key="2">
    <source>
        <dbReference type="EMBL" id="ARP95062.1"/>
    </source>
</evidence>
<sequence>MKLFFSPASPYVRKCMVVAHEAGLADRIEQLPSAANPVNRDQTVVAANPLGKVPTLVNDAGEAMYDSRVICEYLDAQGAGKLFPAGAARWQALTLQALADGLLDAALLIRYEGNARPEALRWTDWTRGQMEKISSALARFEETAPALGDRLDIGAISVGCALGYLDFRFPQLDWRAGHPATAAWFARFNERPSMQATLPK</sequence>
<keyword evidence="2" id="KW-0808">Transferase</keyword>
<reference evidence="2 3" key="1">
    <citation type="submission" date="2017-05" db="EMBL/GenBank/DDBJ databases">
        <title>Complete and WGS of Bordetella genogroups.</title>
        <authorList>
            <person name="Spilker T."/>
            <person name="LiPuma J."/>
        </authorList>
    </citation>
    <scope>NUCLEOTIDE SEQUENCE [LARGE SCALE GENOMIC DNA]</scope>
    <source>
        <strain evidence="2 3">AU7206</strain>
    </source>
</reference>
<dbReference type="AlphaFoldDB" id="A0A1W6ZCT6"/>
<dbReference type="Proteomes" id="UP000194161">
    <property type="component" value="Chromosome"/>
</dbReference>
<dbReference type="PANTHER" id="PTHR43968:SF6">
    <property type="entry name" value="GLUTATHIONE S-TRANSFERASE OMEGA"/>
    <property type="match status" value="1"/>
</dbReference>
<dbReference type="RefSeq" id="WP_086078826.1">
    <property type="nucleotide sequence ID" value="NZ_CP021111.1"/>
</dbReference>
<keyword evidence="3" id="KW-1185">Reference proteome</keyword>
<dbReference type="InterPro" id="IPR050983">
    <property type="entry name" value="GST_Omega/HSP26"/>
</dbReference>
<dbReference type="Pfam" id="PF13410">
    <property type="entry name" value="GST_C_2"/>
    <property type="match status" value="1"/>
</dbReference>
<dbReference type="KEGG" id="bgm:CAL15_12170"/>
<dbReference type="STRING" id="463040.CAL15_12170"/>
<dbReference type="OrthoDB" id="8634103at2"/>
<dbReference type="CDD" id="cd03205">
    <property type="entry name" value="GST_C_6"/>
    <property type="match status" value="1"/>
</dbReference>
<evidence type="ECO:0000313" key="3">
    <source>
        <dbReference type="Proteomes" id="UP000194161"/>
    </source>
</evidence>
<dbReference type="Gene3D" id="3.40.30.10">
    <property type="entry name" value="Glutaredoxin"/>
    <property type="match status" value="1"/>
</dbReference>
<dbReference type="InterPro" id="IPR004045">
    <property type="entry name" value="Glutathione_S-Trfase_N"/>
</dbReference>
<dbReference type="EMBL" id="CP021111">
    <property type="protein sequence ID" value="ARP95062.1"/>
    <property type="molecule type" value="Genomic_DNA"/>
</dbReference>
<dbReference type="SUPFAM" id="SSF47616">
    <property type="entry name" value="GST C-terminal domain-like"/>
    <property type="match status" value="1"/>
</dbReference>
<dbReference type="GO" id="GO:0016740">
    <property type="term" value="F:transferase activity"/>
    <property type="evidence" value="ECO:0007669"/>
    <property type="project" value="UniProtKB-KW"/>
</dbReference>
<proteinExistence type="predicted"/>
<dbReference type="Gene3D" id="1.20.1050.10">
    <property type="match status" value="1"/>
</dbReference>
<dbReference type="CDD" id="cd03049">
    <property type="entry name" value="GST_N_3"/>
    <property type="match status" value="1"/>
</dbReference>
<evidence type="ECO:0000259" key="1">
    <source>
        <dbReference type="PROSITE" id="PS50404"/>
    </source>
</evidence>
<protein>
    <submittedName>
        <fullName evidence="2">Glutathione S-transferase</fullName>
    </submittedName>
</protein>
<organism evidence="2 3">
    <name type="scientific">Bordetella genomosp. 13</name>
    <dbReference type="NCBI Taxonomy" id="463040"/>
    <lineage>
        <taxon>Bacteria</taxon>
        <taxon>Pseudomonadati</taxon>
        <taxon>Pseudomonadota</taxon>
        <taxon>Betaproteobacteria</taxon>
        <taxon>Burkholderiales</taxon>
        <taxon>Alcaligenaceae</taxon>
        <taxon>Bordetella</taxon>
    </lineage>
</organism>
<feature type="domain" description="GST N-terminal" evidence="1">
    <location>
        <begin position="1"/>
        <end position="82"/>
    </location>
</feature>
<dbReference type="PANTHER" id="PTHR43968">
    <property type="match status" value="1"/>
</dbReference>